<organism evidence="2 3">
    <name type="scientific">Desulfotomaculum nigrificans (strain DSM 14880 / VKM B-2319 / CO-1-SRB)</name>
    <name type="common">Desulfotomaculum carboxydivorans</name>
    <dbReference type="NCBI Taxonomy" id="868595"/>
    <lineage>
        <taxon>Bacteria</taxon>
        <taxon>Bacillati</taxon>
        <taxon>Bacillota</taxon>
        <taxon>Clostridia</taxon>
        <taxon>Eubacteriales</taxon>
        <taxon>Desulfotomaculaceae</taxon>
        <taxon>Desulfotomaculum</taxon>
    </lineage>
</organism>
<dbReference type="SMART" id="SM01321">
    <property type="entry name" value="Y1_Tnp"/>
    <property type="match status" value="1"/>
</dbReference>
<dbReference type="Pfam" id="PF01797">
    <property type="entry name" value="Y1_Tnp"/>
    <property type="match status" value="1"/>
</dbReference>
<dbReference type="STRING" id="868595.Desca_1820"/>
<dbReference type="eggNOG" id="COG1943">
    <property type="taxonomic scope" value="Bacteria"/>
</dbReference>
<dbReference type="GO" id="GO:0003677">
    <property type="term" value="F:DNA binding"/>
    <property type="evidence" value="ECO:0007669"/>
    <property type="project" value="InterPro"/>
</dbReference>
<proteinExistence type="predicted"/>
<protein>
    <recommendedName>
        <fullName evidence="1">Transposase IS200-like domain-containing protein</fullName>
    </recommendedName>
</protein>
<keyword evidence="3" id="KW-1185">Reference proteome</keyword>
<sequence length="189" mass="22906">MPRKKKIWYPGAMYHIMCRGNHRQNIFWDDADRQFYLMTLLQVKQLYPFFLYSYCLMDNHVHLQVETTDFEISKIMQRINKAYAVYFNEKYNFVGHLFQGRFQWELIDKDSYNLELSRYIHLNPVRAEIIKDPLDYHWSSYSAYILGTQENLVDTTKILEYFSEPKREKYKRFVEGNEVPGTDKLLLSP</sequence>
<dbReference type="EMBL" id="CP002736">
    <property type="protein sequence ID" value="AEF94666.1"/>
    <property type="molecule type" value="Genomic_DNA"/>
</dbReference>
<dbReference type="Gene3D" id="3.30.70.1290">
    <property type="entry name" value="Transposase IS200-like"/>
    <property type="match status" value="1"/>
</dbReference>
<evidence type="ECO:0000313" key="2">
    <source>
        <dbReference type="EMBL" id="AEF94666.1"/>
    </source>
</evidence>
<dbReference type="SUPFAM" id="SSF143422">
    <property type="entry name" value="Transposase IS200-like"/>
    <property type="match status" value="1"/>
</dbReference>
<feature type="domain" description="Transposase IS200-like" evidence="1">
    <location>
        <begin position="9"/>
        <end position="123"/>
    </location>
</feature>
<dbReference type="PANTHER" id="PTHR34322:SF2">
    <property type="entry name" value="TRANSPOSASE IS200-LIKE DOMAIN-CONTAINING PROTEIN"/>
    <property type="match status" value="1"/>
</dbReference>
<accession>F6B8A2</accession>
<dbReference type="InterPro" id="IPR002686">
    <property type="entry name" value="Transposase_17"/>
</dbReference>
<evidence type="ECO:0000313" key="3">
    <source>
        <dbReference type="Proteomes" id="UP000009226"/>
    </source>
</evidence>
<dbReference type="AlphaFoldDB" id="F6B8A2"/>
<dbReference type="GO" id="GO:0006313">
    <property type="term" value="P:DNA transposition"/>
    <property type="evidence" value="ECO:0007669"/>
    <property type="project" value="InterPro"/>
</dbReference>
<evidence type="ECO:0000259" key="1">
    <source>
        <dbReference type="SMART" id="SM01321"/>
    </source>
</evidence>
<dbReference type="GO" id="GO:0004803">
    <property type="term" value="F:transposase activity"/>
    <property type="evidence" value="ECO:0007669"/>
    <property type="project" value="InterPro"/>
</dbReference>
<dbReference type="PANTHER" id="PTHR34322">
    <property type="entry name" value="TRANSPOSASE, Y1_TNP DOMAIN-CONTAINING"/>
    <property type="match status" value="1"/>
</dbReference>
<dbReference type="InterPro" id="IPR036515">
    <property type="entry name" value="Transposase_17_sf"/>
</dbReference>
<dbReference type="KEGG" id="dca:Desca_1820"/>
<dbReference type="HOGENOM" id="CLU_068226_4_0_9"/>
<gene>
    <name evidence="2" type="ordered locus">Desca_1820</name>
</gene>
<dbReference type="Proteomes" id="UP000009226">
    <property type="component" value="Chromosome"/>
</dbReference>
<reference evidence="2" key="1">
    <citation type="submission" date="2011-05" db="EMBL/GenBank/DDBJ databases">
        <title>Complete sequence of Desulfotomaculum carboxydivorans CO-1-SRB.</title>
        <authorList>
            <consortium name="US DOE Joint Genome Institute"/>
            <person name="Lucas S."/>
            <person name="Han J."/>
            <person name="Lapidus A."/>
            <person name="Cheng J.-F."/>
            <person name="Goodwin L."/>
            <person name="Pitluck S."/>
            <person name="Peters L."/>
            <person name="Mikhailova N."/>
            <person name="Lu M."/>
            <person name="Han C."/>
            <person name="Tapia R."/>
            <person name="Land M."/>
            <person name="Hauser L."/>
            <person name="Kyrpides N."/>
            <person name="Ivanova N."/>
            <person name="Pagani I."/>
            <person name="Stams A."/>
            <person name="Plugge C."/>
            <person name="Muyzer G."/>
            <person name="Kuever J."/>
            <person name="Parshina S."/>
            <person name="Ivanova A."/>
            <person name="Nazina T."/>
            <person name="Woyke T."/>
        </authorList>
    </citation>
    <scope>NUCLEOTIDE SEQUENCE [LARGE SCALE GENOMIC DNA]</scope>
    <source>
        <strain evidence="2">CO-1-SRB</strain>
    </source>
</reference>
<name>F6B8A2_DESCC</name>
<dbReference type="RefSeq" id="WP_013810394.1">
    <property type="nucleotide sequence ID" value="NC_015565.1"/>
</dbReference>